<gene>
    <name evidence="1" type="ORF">EH32_14730</name>
</gene>
<dbReference type="AlphaFoldDB" id="A0A074N3J1"/>
<evidence type="ECO:0000313" key="1">
    <source>
        <dbReference type="EMBL" id="KEO92512.1"/>
    </source>
</evidence>
<name>A0A074N3J1_9SPHN</name>
<keyword evidence="2" id="KW-1185">Reference proteome</keyword>
<organism evidence="1 2">
    <name type="scientific">Erythrobacter litoralis</name>
    <dbReference type="NCBI Taxonomy" id="39960"/>
    <lineage>
        <taxon>Bacteria</taxon>
        <taxon>Pseudomonadati</taxon>
        <taxon>Pseudomonadota</taxon>
        <taxon>Alphaproteobacteria</taxon>
        <taxon>Sphingomonadales</taxon>
        <taxon>Erythrobacteraceae</taxon>
        <taxon>Erythrobacter/Porphyrobacter group</taxon>
        <taxon>Erythrobacter</taxon>
    </lineage>
</organism>
<accession>A0A074N3J1</accession>
<reference evidence="1 2" key="1">
    <citation type="submission" date="2014-04" db="EMBL/GenBank/DDBJ databases">
        <title>A comprehensive comparison of genomes of Erythrobacter spp. Strains.</title>
        <authorList>
            <person name="Zheng Q."/>
        </authorList>
    </citation>
    <scope>NUCLEOTIDE SEQUENCE [LARGE SCALE GENOMIC DNA]</scope>
    <source>
        <strain evidence="1 2">DSM 8509</strain>
    </source>
</reference>
<proteinExistence type="predicted"/>
<dbReference type="EMBL" id="JMIX01000009">
    <property type="protein sequence ID" value="KEO92512.1"/>
    <property type="molecule type" value="Genomic_DNA"/>
</dbReference>
<comment type="caution">
    <text evidence="1">The sequence shown here is derived from an EMBL/GenBank/DDBJ whole genome shotgun (WGS) entry which is preliminary data.</text>
</comment>
<protein>
    <submittedName>
        <fullName evidence="1">Uncharacterized protein</fullName>
    </submittedName>
</protein>
<sequence length="60" mass="6441">MIAPRFMEEQAALWSQKGQAPSIASLGARRSTVIAASAGEEAVADNLSPRRYADAIKPKR</sequence>
<dbReference type="Proteomes" id="UP000027866">
    <property type="component" value="Unassembled WGS sequence"/>
</dbReference>
<evidence type="ECO:0000313" key="2">
    <source>
        <dbReference type="Proteomes" id="UP000027866"/>
    </source>
</evidence>